<dbReference type="AlphaFoldDB" id="A0AAU9ZPH4"/>
<comment type="caution">
    <text evidence="1">The sequence shown here is derived from an EMBL/GenBank/DDBJ whole genome shotgun (WGS) entry which is preliminary data.</text>
</comment>
<accession>A0AAU9ZPH4</accession>
<dbReference type="Proteomes" id="UP001152836">
    <property type="component" value="Unassembled WGS sequence"/>
</dbReference>
<dbReference type="EMBL" id="CALSGD010001466">
    <property type="protein sequence ID" value="CAH6802718.1"/>
    <property type="molecule type" value="Genomic_DNA"/>
</dbReference>
<gene>
    <name evidence="1" type="primary">4933417A18Rik</name>
    <name evidence="1" type="ORF">PHOROB_LOCUS10751</name>
</gene>
<dbReference type="PANTHER" id="PTHR35968:SF1">
    <property type="entry name" value="TESTIS EXPRESSED PROTEIN 56"/>
    <property type="match status" value="1"/>
</dbReference>
<dbReference type="InterPro" id="IPR027827">
    <property type="entry name" value="Tex56"/>
</dbReference>
<evidence type="ECO:0000313" key="1">
    <source>
        <dbReference type="EMBL" id="CAH6802718.1"/>
    </source>
</evidence>
<reference evidence="1" key="1">
    <citation type="submission" date="2022-06" db="EMBL/GenBank/DDBJ databases">
        <authorList>
            <person name="Andreotti S."/>
            <person name="Wyler E."/>
        </authorList>
    </citation>
    <scope>NUCLEOTIDE SEQUENCE</scope>
</reference>
<dbReference type="Pfam" id="PF15023">
    <property type="entry name" value="DUF4523"/>
    <property type="match status" value="1"/>
</dbReference>
<dbReference type="PANTHER" id="PTHR35968">
    <property type="entry name" value="CHROMOSOME 6 C6ORF201 HOMOLOG"/>
    <property type="match status" value="1"/>
</dbReference>
<evidence type="ECO:0000313" key="2">
    <source>
        <dbReference type="Proteomes" id="UP001152836"/>
    </source>
</evidence>
<protein>
    <submittedName>
        <fullName evidence="1">4933417A18Rik protein</fullName>
    </submittedName>
</protein>
<sequence>METVNNNPSFINVIQESSKNYAQPDILCHTFDFLSNLHKLLPNHLVEVLHSYRSESDKIKCENCEFSGLEKILARHQLPKEVSLTPKPSKMPLWKRKNINNRSGNWKKCHTWKKNTYEPPMCTIVARWAKKNMKPTEDLKSVIQRLSTLGPIISVTPCGRQSAIVVFKDTSSACKAVSAFSAISADSMFQCSWQHRFMTKKAPIASPVVPFHFPGFYGYSR</sequence>
<proteinExistence type="predicted"/>
<keyword evidence="2" id="KW-1185">Reference proteome</keyword>
<name>A0AAU9ZPH4_PHORO</name>
<organism evidence="1 2">
    <name type="scientific">Phodopus roborovskii</name>
    <name type="common">Roborovski's desert hamster</name>
    <name type="synonym">Cricetulus roborovskii</name>
    <dbReference type="NCBI Taxonomy" id="109678"/>
    <lineage>
        <taxon>Eukaryota</taxon>
        <taxon>Metazoa</taxon>
        <taxon>Chordata</taxon>
        <taxon>Craniata</taxon>
        <taxon>Vertebrata</taxon>
        <taxon>Euteleostomi</taxon>
        <taxon>Mammalia</taxon>
        <taxon>Eutheria</taxon>
        <taxon>Euarchontoglires</taxon>
        <taxon>Glires</taxon>
        <taxon>Rodentia</taxon>
        <taxon>Myomorpha</taxon>
        <taxon>Muroidea</taxon>
        <taxon>Cricetidae</taxon>
        <taxon>Cricetinae</taxon>
        <taxon>Phodopus</taxon>
    </lineage>
</organism>